<dbReference type="STRING" id="1344003.SAMN05445060_2054"/>
<keyword evidence="1" id="KW-0472">Membrane</keyword>
<dbReference type="EMBL" id="FTNT01000005">
    <property type="protein sequence ID" value="SIR99505.1"/>
    <property type="molecule type" value="Genomic_DNA"/>
</dbReference>
<sequence>MLIGVSVAAVVVAVLSLLLAVGWVSIGTLGLVGRLPRNRWVGVRSAETMRSPDHFALANRGAGPGIIGAGLIVAMGGLLALGIGGGVGLLFAVLGVVAGAVVAGVASGYAVRAVSVLGEPATDCGVGGGCGSCALQGACSPDGTAAAG</sequence>
<feature type="transmembrane region" description="Helical" evidence="1">
    <location>
        <begin position="65"/>
        <end position="83"/>
    </location>
</feature>
<reference evidence="2 3" key="1">
    <citation type="submission" date="2017-01" db="EMBL/GenBank/DDBJ databases">
        <authorList>
            <person name="Mah S.A."/>
            <person name="Swanson W.J."/>
            <person name="Moy G.W."/>
            <person name="Vacquier V.D."/>
        </authorList>
    </citation>
    <scope>NUCLEOTIDE SEQUENCE [LARGE SCALE GENOMIC DNA]</scope>
    <source>
        <strain evidence="2 3">CPCC 203464</strain>
    </source>
</reference>
<keyword evidence="1" id="KW-0812">Transmembrane</keyword>
<feature type="transmembrane region" description="Helical" evidence="1">
    <location>
        <begin position="6"/>
        <end position="32"/>
    </location>
</feature>
<dbReference type="OrthoDB" id="3697642at2"/>
<protein>
    <submittedName>
        <fullName evidence="2">SdpI/YhfL protein family protein</fullName>
    </submittedName>
</protein>
<keyword evidence="3" id="KW-1185">Reference proteome</keyword>
<dbReference type="Proteomes" id="UP000186218">
    <property type="component" value="Unassembled WGS sequence"/>
</dbReference>
<keyword evidence="1" id="KW-1133">Transmembrane helix</keyword>
<accession>A0A1N7FH09</accession>
<name>A0A1N7FH09_9NOCA</name>
<gene>
    <name evidence="2" type="ORF">SAMN05445060_2054</name>
</gene>
<feature type="transmembrane region" description="Helical" evidence="1">
    <location>
        <begin position="89"/>
        <end position="111"/>
    </location>
</feature>
<dbReference type="Pfam" id="PF13630">
    <property type="entry name" value="SdpI"/>
    <property type="match status" value="1"/>
</dbReference>
<organism evidence="2 3">
    <name type="scientific">Williamsia sterculiae</name>
    <dbReference type="NCBI Taxonomy" id="1344003"/>
    <lineage>
        <taxon>Bacteria</taxon>
        <taxon>Bacillati</taxon>
        <taxon>Actinomycetota</taxon>
        <taxon>Actinomycetes</taxon>
        <taxon>Mycobacteriales</taxon>
        <taxon>Nocardiaceae</taxon>
        <taxon>Williamsia</taxon>
    </lineage>
</organism>
<evidence type="ECO:0000256" key="1">
    <source>
        <dbReference type="SAM" id="Phobius"/>
    </source>
</evidence>
<dbReference type="AlphaFoldDB" id="A0A1N7FH09"/>
<evidence type="ECO:0000313" key="3">
    <source>
        <dbReference type="Proteomes" id="UP000186218"/>
    </source>
</evidence>
<dbReference type="InterPro" id="IPR025962">
    <property type="entry name" value="SdpI/YhfL"/>
</dbReference>
<proteinExistence type="predicted"/>
<evidence type="ECO:0000313" key="2">
    <source>
        <dbReference type="EMBL" id="SIR99505.1"/>
    </source>
</evidence>